<protein>
    <submittedName>
        <fullName evidence="2">Uncharacterized protein</fullName>
    </submittedName>
</protein>
<keyword evidence="1" id="KW-0812">Transmembrane</keyword>
<reference evidence="2 3" key="1">
    <citation type="journal article" date="2018" name="Nat. Ecol. Evol.">
        <title>Genomic signatures of mitonuclear coevolution across populations of Tigriopus californicus.</title>
        <authorList>
            <person name="Barreto F.S."/>
            <person name="Watson E.T."/>
            <person name="Lima T.G."/>
            <person name="Willett C.S."/>
            <person name="Edmands S."/>
            <person name="Li W."/>
            <person name="Burton R.S."/>
        </authorList>
    </citation>
    <scope>NUCLEOTIDE SEQUENCE [LARGE SCALE GENOMIC DNA]</scope>
    <source>
        <strain evidence="2 3">San Diego</strain>
    </source>
</reference>
<feature type="transmembrane region" description="Helical" evidence="1">
    <location>
        <begin position="72"/>
        <end position="93"/>
    </location>
</feature>
<evidence type="ECO:0000313" key="3">
    <source>
        <dbReference type="Proteomes" id="UP000318571"/>
    </source>
</evidence>
<organism evidence="2 3">
    <name type="scientific">Tigriopus californicus</name>
    <name type="common">Marine copepod</name>
    <dbReference type="NCBI Taxonomy" id="6832"/>
    <lineage>
        <taxon>Eukaryota</taxon>
        <taxon>Metazoa</taxon>
        <taxon>Ecdysozoa</taxon>
        <taxon>Arthropoda</taxon>
        <taxon>Crustacea</taxon>
        <taxon>Multicrustacea</taxon>
        <taxon>Hexanauplia</taxon>
        <taxon>Copepoda</taxon>
        <taxon>Harpacticoida</taxon>
        <taxon>Harpacticidae</taxon>
        <taxon>Tigriopus</taxon>
    </lineage>
</organism>
<sequence>MGQRFMDTLNFMVKESVSRELRNVRYPKSNVNSSAPAAYLFLSSRSSIVIVIATIITILGAVVVVVARDSLIITPFSTLSLFELSASILLPFVPENHHGVIKSSPVHGLARVPLNR</sequence>
<feature type="transmembrane region" description="Helical" evidence="1">
    <location>
        <begin position="48"/>
        <end position="66"/>
    </location>
</feature>
<evidence type="ECO:0000256" key="1">
    <source>
        <dbReference type="SAM" id="Phobius"/>
    </source>
</evidence>
<keyword evidence="3" id="KW-1185">Reference proteome</keyword>
<name>A0A553PFI4_TIGCA</name>
<dbReference type="AlphaFoldDB" id="A0A553PFI4"/>
<dbReference type="EMBL" id="VCGU01000004">
    <property type="protein sequence ID" value="TRY76448.1"/>
    <property type="molecule type" value="Genomic_DNA"/>
</dbReference>
<evidence type="ECO:0000313" key="2">
    <source>
        <dbReference type="EMBL" id="TRY76448.1"/>
    </source>
</evidence>
<proteinExistence type="predicted"/>
<keyword evidence="1" id="KW-1133">Transmembrane helix</keyword>
<comment type="caution">
    <text evidence="2">The sequence shown here is derived from an EMBL/GenBank/DDBJ whole genome shotgun (WGS) entry which is preliminary data.</text>
</comment>
<gene>
    <name evidence="2" type="ORF">TCAL_15964</name>
</gene>
<dbReference type="Proteomes" id="UP000318571">
    <property type="component" value="Chromosome 5"/>
</dbReference>
<keyword evidence="1" id="KW-0472">Membrane</keyword>
<accession>A0A553PFI4</accession>